<evidence type="ECO:0000313" key="1">
    <source>
        <dbReference type="EMBL" id="WOF16292.1"/>
    </source>
</evidence>
<dbReference type="RefSeq" id="WP_317135705.1">
    <property type="nucleotide sequence ID" value="NZ_CP043875.1"/>
</dbReference>
<accession>A0AA97FD13</accession>
<sequence>MNELLKNIYYLYNNPFVFGKVIHTFFKSLDKKENGQLLSYLVLPLVLYPSSQQYLTQRKDSRSSLRILAKDNKRIYGLQDRISEFKQVTDITLQYGIDIGTLKIGDDLSIKVLRDWPESLNFSSKEVLTATKRLGEFMSKNDIVTNYQILGVRDL</sequence>
<dbReference type="Pfam" id="PF20131">
    <property type="entry name" value="MC3"/>
    <property type="match status" value="1"/>
</dbReference>
<evidence type="ECO:0000313" key="2">
    <source>
        <dbReference type="Proteomes" id="UP001301797"/>
    </source>
</evidence>
<name>A0AA97FD13_9EURY</name>
<dbReference type="AlphaFoldDB" id="A0AA97FD13"/>
<reference evidence="1 2" key="1">
    <citation type="submission" date="2019-09" db="EMBL/GenBank/DDBJ databases">
        <title>The complete genome of Methanoplanus sp. FWC-SCC4.</title>
        <authorList>
            <person name="Chen S.-C."/>
            <person name="Zhou Y.-Z."/>
            <person name="Lai M.-C."/>
        </authorList>
    </citation>
    <scope>NUCLEOTIDE SEQUENCE [LARGE SCALE GENOMIC DNA]</scope>
    <source>
        <strain evidence="1 2">FWC-SCC4</strain>
    </source>
</reference>
<keyword evidence="2" id="KW-1185">Reference proteome</keyword>
<dbReference type="GeneID" id="85229709"/>
<dbReference type="KEGG" id="mefw:F1737_05975"/>
<dbReference type="EMBL" id="CP043875">
    <property type="protein sequence ID" value="WOF16292.1"/>
    <property type="molecule type" value="Genomic_DNA"/>
</dbReference>
<dbReference type="InterPro" id="IPR045390">
    <property type="entry name" value="ABC-3C_MC3"/>
</dbReference>
<protein>
    <submittedName>
        <fullName evidence="1">Uncharacterized protein</fullName>
    </submittedName>
</protein>
<gene>
    <name evidence="1" type="ORF">F1737_05975</name>
</gene>
<dbReference type="Proteomes" id="UP001301797">
    <property type="component" value="Chromosome"/>
</dbReference>
<proteinExistence type="predicted"/>
<organism evidence="1 2">
    <name type="scientific">Methanochimaera problematica</name>
    <dbReference type="NCBI Taxonomy" id="2609417"/>
    <lineage>
        <taxon>Archaea</taxon>
        <taxon>Methanobacteriati</taxon>
        <taxon>Methanobacteriota</taxon>
        <taxon>Stenosarchaea group</taxon>
        <taxon>Methanomicrobia</taxon>
        <taxon>Methanomicrobiales</taxon>
        <taxon>Methanomicrobiaceae</taxon>
        <taxon>Methanochimaera</taxon>
    </lineage>
</organism>